<protein>
    <submittedName>
        <fullName evidence="1">Uncharacterized protein</fullName>
    </submittedName>
</protein>
<evidence type="ECO:0000313" key="1">
    <source>
        <dbReference type="EMBL" id="KAJ9057823.1"/>
    </source>
</evidence>
<dbReference type="EMBL" id="QTSX02005765">
    <property type="protein sequence ID" value="KAJ9057823.1"/>
    <property type="molecule type" value="Genomic_DNA"/>
</dbReference>
<keyword evidence="2" id="KW-1185">Reference proteome</keyword>
<gene>
    <name evidence="1" type="ORF">DSO57_1019142</name>
</gene>
<evidence type="ECO:0000313" key="2">
    <source>
        <dbReference type="Proteomes" id="UP001165960"/>
    </source>
</evidence>
<organism evidence="1 2">
    <name type="scientific">Entomophthora muscae</name>
    <dbReference type="NCBI Taxonomy" id="34485"/>
    <lineage>
        <taxon>Eukaryota</taxon>
        <taxon>Fungi</taxon>
        <taxon>Fungi incertae sedis</taxon>
        <taxon>Zoopagomycota</taxon>
        <taxon>Entomophthoromycotina</taxon>
        <taxon>Entomophthoromycetes</taxon>
        <taxon>Entomophthorales</taxon>
        <taxon>Entomophthoraceae</taxon>
        <taxon>Entomophthora</taxon>
    </lineage>
</organism>
<sequence length="113" mass="12430">MAGILPYSPANFVFGSKPSHGWLNSERPISRAQNPPSLRCRPKSPLAFGASSVINTCPVFPPDKQPTGHITTRRLNPAVPHDPDWRGDPLTHPSHPRFDKHPNHIPASSNPFC</sequence>
<proteinExistence type="predicted"/>
<dbReference type="Proteomes" id="UP001165960">
    <property type="component" value="Unassembled WGS sequence"/>
</dbReference>
<accession>A0ACC2S6A3</accession>
<comment type="caution">
    <text evidence="1">The sequence shown here is derived from an EMBL/GenBank/DDBJ whole genome shotgun (WGS) entry which is preliminary data.</text>
</comment>
<reference evidence="1" key="1">
    <citation type="submission" date="2022-04" db="EMBL/GenBank/DDBJ databases">
        <title>Genome of the entomopathogenic fungus Entomophthora muscae.</title>
        <authorList>
            <person name="Elya C."/>
            <person name="Lovett B.R."/>
            <person name="Lee E."/>
            <person name="Macias A.M."/>
            <person name="Hajek A.E."/>
            <person name="De Bivort B.L."/>
            <person name="Kasson M.T."/>
            <person name="De Fine Licht H.H."/>
            <person name="Stajich J.E."/>
        </authorList>
    </citation>
    <scope>NUCLEOTIDE SEQUENCE</scope>
    <source>
        <strain evidence="1">Berkeley</strain>
    </source>
</reference>
<name>A0ACC2S6A3_9FUNG</name>